<dbReference type="InterPro" id="IPR027417">
    <property type="entry name" value="P-loop_NTPase"/>
</dbReference>
<dbReference type="GO" id="GO:0004713">
    <property type="term" value="F:protein tyrosine kinase activity"/>
    <property type="evidence" value="ECO:0007669"/>
    <property type="project" value="TreeGrafter"/>
</dbReference>
<evidence type="ECO:0000256" key="2">
    <source>
        <dbReference type="ARBA" id="ARBA00022840"/>
    </source>
</evidence>
<proteinExistence type="predicted"/>
<dbReference type="GeneID" id="28543445"/>
<protein>
    <submittedName>
        <fullName evidence="3">Putative capsular polysaccharide synthesis protein</fullName>
    </submittedName>
</protein>
<evidence type="ECO:0000313" key="3">
    <source>
        <dbReference type="EMBL" id="CED57802.1"/>
    </source>
</evidence>
<keyword evidence="2" id="KW-0067">ATP-binding</keyword>
<gene>
    <name evidence="3" type="ORF">AWOD_II_1187</name>
</gene>
<dbReference type="HOGENOM" id="CLU_098627_0_0_6"/>
<dbReference type="Proteomes" id="UP000032427">
    <property type="component" value="Chromosome 2"/>
</dbReference>
<dbReference type="InterPro" id="IPR050445">
    <property type="entry name" value="Bact_polysacc_biosynth/exp"/>
</dbReference>
<dbReference type="EMBL" id="LN554847">
    <property type="protein sequence ID" value="CED57802.1"/>
    <property type="molecule type" value="Genomic_DNA"/>
</dbReference>
<dbReference type="CDD" id="cd05387">
    <property type="entry name" value="BY-kinase"/>
    <property type="match status" value="1"/>
</dbReference>
<evidence type="ECO:0000313" key="4">
    <source>
        <dbReference type="Proteomes" id="UP000032427"/>
    </source>
</evidence>
<evidence type="ECO:0000256" key="1">
    <source>
        <dbReference type="ARBA" id="ARBA00022741"/>
    </source>
</evidence>
<dbReference type="Gene3D" id="3.40.50.300">
    <property type="entry name" value="P-loop containing nucleotide triphosphate hydrolases"/>
    <property type="match status" value="1"/>
</dbReference>
<accession>A0A090IBA7</accession>
<organism evidence="3 4">
    <name type="scientific">Aliivibrio wodanis</name>
    <dbReference type="NCBI Taxonomy" id="80852"/>
    <lineage>
        <taxon>Bacteria</taxon>
        <taxon>Pseudomonadati</taxon>
        <taxon>Pseudomonadota</taxon>
        <taxon>Gammaproteobacteria</taxon>
        <taxon>Vibrionales</taxon>
        <taxon>Vibrionaceae</taxon>
        <taxon>Aliivibrio</taxon>
    </lineage>
</organism>
<dbReference type="KEGG" id="awd:AWOD_II_1187"/>
<keyword evidence="4" id="KW-1185">Reference proteome</keyword>
<dbReference type="InterPro" id="IPR005702">
    <property type="entry name" value="Wzc-like_C"/>
</dbReference>
<keyword evidence="1" id="KW-0547">Nucleotide-binding</keyword>
<reference evidence="4" key="1">
    <citation type="submission" date="2014-09" db="EMBL/GenBank/DDBJ databases">
        <authorList>
            <person name="Hjerde E."/>
        </authorList>
    </citation>
    <scope>NUCLEOTIDE SEQUENCE [LARGE SCALE GENOMIC DNA]</scope>
    <source>
        <strain evidence="4">06/09/139</strain>
    </source>
</reference>
<dbReference type="SUPFAM" id="SSF52540">
    <property type="entry name" value="P-loop containing nucleoside triphosphate hydrolases"/>
    <property type="match status" value="1"/>
</dbReference>
<dbReference type="STRING" id="80852.AWOD_II_1187"/>
<dbReference type="OrthoDB" id="5812594at2"/>
<dbReference type="PANTHER" id="PTHR32309">
    <property type="entry name" value="TYROSINE-PROTEIN KINASE"/>
    <property type="match status" value="1"/>
</dbReference>
<dbReference type="PATRIC" id="fig|80852.17.peg.3993"/>
<dbReference type="GO" id="GO:0005886">
    <property type="term" value="C:plasma membrane"/>
    <property type="evidence" value="ECO:0007669"/>
    <property type="project" value="TreeGrafter"/>
</dbReference>
<name>A0A090IBA7_9GAMM</name>
<sequence length="235" mass="26316">MRIPSCYMEIEQVFLQLEQHDCHSLCITSTNPGEGVSSLAQALTERHLLAGYRTLLVDLNLQHPSLFSLSLPQTTLTTDDSPTHYLSTIENSSQVISGVPVPNNRSKILELRQPKKLQEQIEIWRNEFDKIIIDSTAISQLNANNIPAQSIAGCCDGTIMVVLSGQTLHTELKDSLKSLENHGAHLIGHVFNDKYQPSLKNEICREIERLRFLPAFLSTKLISAIQNNRFLSTVV</sequence>
<dbReference type="PANTHER" id="PTHR32309:SF13">
    <property type="entry name" value="FERRIC ENTEROBACTIN TRANSPORT PROTEIN FEPE"/>
    <property type="match status" value="1"/>
</dbReference>
<dbReference type="AlphaFoldDB" id="A0A090IBA7"/>